<protein>
    <submittedName>
        <fullName evidence="2">Uncharacterized protein</fullName>
    </submittedName>
</protein>
<accession>A0A0D6JIK1</accession>
<organism evidence="2 3">
    <name type="scientific">Candidatus Filomicrobium marinum</name>
    <dbReference type="NCBI Taxonomy" id="1608628"/>
    <lineage>
        <taxon>Bacteria</taxon>
        <taxon>Pseudomonadati</taxon>
        <taxon>Pseudomonadota</taxon>
        <taxon>Alphaproteobacteria</taxon>
        <taxon>Hyphomicrobiales</taxon>
        <taxon>Hyphomicrobiaceae</taxon>
        <taxon>Filomicrobium</taxon>
    </lineage>
</organism>
<dbReference type="EMBL" id="LN829119">
    <property type="protein sequence ID" value="CPR21788.1"/>
    <property type="molecule type" value="Genomic_DNA"/>
</dbReference>
<dbReference type="AlphaFoldDB" id="A0A0D6JIK1"/>
<name>A0A0D6JIK1_9HYPH</name>
<dbReference type="KEGG" id="fil:BN1229_v1_2693"/>
<proteinExistence type="predicted"/>
<dbReference type="KEGG" id="fiy:BN1229_v1_3221"/>
<evidence type="ECO:0000313" key="2">
    <source>
        <dbReference type="EMBL" id="CPR21788.1"/>
    </source>
</evidence>
<feature type="region of interest" description="Disordered" evidence="1">
    <location>
        <begin position="52"/>
        <end position="102"/>
    </location>
</feature>
<evidence type="ECO:0000313" key="3">
    <source>
        <dbReference type="Proteomes" id="UP000033187"/>
    </source>
</evidence>
<sequence length="149" mass="15337">MLVFRGTGTHVHSSAGVRALRGLMNTMKWVKTLGAGVMLVGLASLPAFAFQEQQGGSASTPPPAAAAPSAPAADVAPPAADFSAPNAASEADRGTEVSIPGLGKLGVLPKMDFGLELLYGANGQQDKMENDPGPETDDLRIRGSVKHRF</sequence>
<feature type="region of interest" description="Disordered" evidence="1">
    <location>
        <begin position="121"/>
        <end position="149"/>
    </location>
</feature>
<keyword evidence="3" id="KW-1185">Reference proteome</keyword>
<reference evidence="3" key="1">
    <citation type="submission" date="2015-02" db="EMBL/GenBank/DDBJ databases">
        <authorList>
            <person name="Chooi Y.-H."/>
        </authorList>
    </citation>
    <scope>NUCLEOTIDE SEQUENCE [LARGE SCALE GENOMIC DNA]</scope>
    <source>
        <strain evidence="3">strain Y</strain>
    </source>
</reference>
<gene>
    <name evidence="2" type="ORF">YBN1229_v1_3221</name>
</gene>
<dbReference type="Proteomes" id="UP000033187">
    <property type="component" value="Chromosome 1"/>
</dbReference>
<feature type="compositionally biased region" description="Low complexity" evidence="1">
    <location>
        <begin position="66"/>
        <end position="85"/>
    </location>
</feature>
<evidence type="ECO:0000256" key="1">
    <source>
        <dbReference type="SAM" id="MobiDB-lite"/>
    </source>
</evidence>